<reference evidence="1 2" key="1">
    <citation type="submission" date="2023-04" db="EMBL/GenBank/DDBJ databases">
        <title>Genome of Basidiobolus ranarum AG-B5.</title>
        <authorList>
            <person name="Stajich J.E."/>
            <person name="Carter-House D."/>
            <person name="Gryganskyi A."/>
        </authorList>
    </citation>
    <scope>NUCLEOTIDE SEQUENCE [LARGE SCALE GENOMIC DNA]</scope>
    <source>
        <strain evidence="1 2">AG-B5</strain>
    </source>
</reference>
<sequence>MAPVSSDTKVNSLTQKDCLMPKTCKVREIKPLETGFLDVEDSKNLAIVEHYTKYELPIKGQGTISFTFSPTGPFRIVLNSTTKQSRGKSPVIVLEVGENMALIRNRNDNEAASIVHRETNPEAFLFPGRTESFWLSFNKKNRQVRYGKGFMTPYLCLLTATLTSTDTTTGKAYDWGQIKNVAFCSTNGIGSQTLKPDMIEHHLWPLPVTQDLAPIIIQHDQVTLDDIANNTSTVIGNLPPVCQRLYANVAGPSISLNTKYFPDMDKAINHSIITPKSICYEMLKSKAIKALRKELGDKIPDDHDPSNSDSPHHTSYLEKYKLTYLRVTLGEDQGDSPGAPFVLEIWPGGHESPIHSHSKCYAIIKVLHGEISCQYFAGLKPWLRNYYKQAKLVEGQVTWLSPELYQTHRLVNQSPPGSMCATIQCYGYGPEDTEHYEKFDSVDYITGEISGFAPSSDWLFLTFKKQLLEEWEAHKAIQGKSN</sequence>
<dbReference type="InterPro" id="IPR014710">
    <property type="entry name" value="RmlC-like_jellyroll"/>
</dbReference>
<proteinExistence type="predicted"/>
<dbReference type="InterPro" id="IPR011051">
    <property type="entry name" value="RmlC_Cupin_sf"/>
</dbReference>
<keyword evidence="2" id="KW-1185">Reference proteome</keyword>
<evidence type="ECO:0008006" key="3">
    <source>
        <dbReference type="Google" id="ProtNLM"/>
    </source>
</evidence>
<protein>
    <recommendedName>
        <fullName evidence="3">Cysteine dioxygenase</fullName>
    </recommendedName>
</protein>
<comment type="caution">
    <text evidence="1">The sequence shown here is derived from an EMBL/GenBank/DDBJ whole genome shotgun (WGS) entry which is preliminary data.</text>
</comment>
<evidence type="ECO:0000313" key="1">
    <source>
        <dbReference type="EMBL" id="KAK9759821.1"/>
    </source>
</evidence>
<name>A0ABR2WEA8_9FUNG</name>
<dbReference type="EMBL" id="JASJQH010002997">
    <property type="protein sequence ID" value="KAK9759821.1"/>
    <property type="molecule type" value="Genomic_DNA"/>
</dbReference>
<accession>A0ABR2WEA8</accession>
<organism evidence="1 2">
    <name type="scientific">Basidiobolus ranarum</name>
    <dbReference type="NCBI Taxonomy" id="34480"/>
    <lineage>
        <taxon>Eukaryota</taxon>
        <taxon>Fungi</taxon>
        <taxon>Fungi incertae sedis</taxon>
        <taxon>Zoopagomycota</taxon>
        <taxon>Entomophthoromycotina</taxon>
        <taxon>Basidiobolomycetes</taxon>
        <taxon>Basidiobolales</taxon>
        <taxon>Basidiobolaceae</taxon>
        <taxon>Basidiobolus</taxon>
    </lineage>
</organism>
<gene>
    <name evidence="1" type="ORF">K7432_016773</name>
</gene>
<dbReference type="SUPFAM" id="SSF51182">
    <property type="entry name" value="RmlC-like cupins"/>
    <property type="match status" value="1"/>
</dbReference>
<evidence type="ECO:0000313" key="2">
    <source>
        <dbReference type="Proteomes" id="UP001479436"/>
    </source>
</evidence>
<dbReference type="Gene3D" id="2.60.120.10">
    <property type="entry name" value="Jelly Rolls"/>
    <property type="match status" value="1"/>
</dbReference>
<dbReference type="Proteomes" id="UP001479436">
    <property type="component" value="Unassembled WGS sequence"/>
</dbReference>